<evidence type="ECO:0000256" key="4">
    <source>
        <dbReference type="ARBA" id="ARBA00022729"/>
    </source>
</evidence>
<keyword evidence="7" id="KW-1185">Reference proteome</keyword>
<dbReference type="InterPro" id="IPR006127">
    <property type="entry name" value="ZnuA-like"/>
</dbReference>
<dbReference type="AlphaFoldDB" id="A0A5C8I9M5"/>
<keyword evidence="3" id="KW-0479">Metal-binding</keyword>
<protein>
    <submittedName>
        <fullName evidence="6">Metal ABC transporter substrate-binding protein</fullName>
    </submittedName>
</protein>
<name>A0A5C8I9M5_9MICO</name>
<dbReference type="Proteomes" id="UP000321949">
    <property type="component" value="Unassembled WGS sequence"/>
</dbReference>
<dbReference type="GO" id="GO:0030313">
    <property type="term" value="C:cell envelope"/>
    <property type="evidence" value="ECO:0007669"/>
    <property type="project" value="UniProtKB-SubCell"/>
</dbReference>
<evidence type="ECO:0000313" key="7">
    <source>
        <dbReference type="Proteomes" id="UP000321949"/>
    </source>
</evidence>
<dbReference type="PANTHER" id="PTHR42953">
    <property type="entry name" value="HIGH-AFFINITY ZINC UPTAKE SYSTEM PROTEIN ZNUA-RELATED"/>
    <property type="match status" value="1"/>
</dbReference>
<dbReference type="EMBL" id="VRSX01000001">
    <property type="protein sequence ID" value="TXK15032.1"/>
    <property type="molecule type" value="Genomic_DNA"/>
</dbReference>
<dbReference type="Gene3D" id="3.40.50.1980">
    <property type="entry name" value="Nitrogenase molybdenum iron protein domain"/>
    <property type="match status" value="2"/>
</dbReference>
<organism evidence="6 7">
    <name type="scientific">Microbacterium saccharophilum</name>
    <dbReference type="NCBI Taxonomy" id="1213358"/>
    <lineage>
        <taxon>Bacteria</taxon>
        <taxon>Bacillati</taxon>
        <taxon>Actinomycetota</taxon>
        <taxon>Actinomycetes</taxon>
        <taxon>Micrococcales</taxon>
        <taxon>Microbacteriaceae</taxon>
        <taxon>Microbacterium</taxon>
    </lineage>
</organism>
<evidence type="ECO:0000256" key="2">
    <source>
        <dbReference type="ARBA" id="ARBA00022448"/>
    </source>
</evidence>
<dbReference type="GO" id="GO:0030001">
    <property type="term" value="P:metal ion transport"/>
    <property type="evidence" value="ECO:0007669"/>
    <property type="project" value="InterPro"/>
</dbReference>
<evidence type="ECO:0000256" key="1">
    <source>
        <dbReference type="ARBA" id="ARBA00004196"/>
    </source>
</evidence>
<dbReference type="RefSeq" id="WP_147049847.1">
    <property type="nucleotide sequence ID" value="NZ_BKAH01000003.1"/>
</dbReference>
<dbReference type="Pfam" id="PF01297">
    <property type="entry name" value="ZnuA"/>
    <property type="match status" value="1"/>
</dbReference>
<sequence length="321" mass="33382">MRRSAPVLSLVAASGLLLAGCSAAGTEDDGIRVVASTSVYGQIAEAIGGDMIEVTSLISSVAQDPHAYEAPARDQLTISRADLVIRNGGGYDAFVDGLIEASDADAVVLTAVEFSHAYPGNDGHSVTEESREADHDHDSAAAHDHIEGFNEHVWYDPDAMAHLAADIAHELSELDAAHAGDYAANLADFQSGIEEITGDLAAVAAAHAGDRVFVTEPVPLYLVEAAGLVDAAPAAFSEAVEEGQDVPPATLLEARDMLDTGEVRAVLANAQTGGAETGEVLRWAAADGIPVVEFTELVPEGETYLGWMRANIADLAGTLTR</sequence>
<dbReference type="PANTHER" id="PTHR42953:SF1">
    <property type="entry name" value="METAL-BINDING PROTEIN HI_0362-RELATED"/>
    <property type="match status" value="1"/>
</dbReference>
<dbReference type="InterPro" id="IPR050492">
    <property type="entry name" value="Bact_metal-bind_prot9"/>
</dbReference>
<evidence type="ECO:0000256" key="5">
    <source>
        <dbReference type="SAM" id="SignalP"/>
    </source>
</evidence>
<comment type="caution">
    <text evidence="6">The sequence shown here is derived from an EMBL/GenBank/DDBJ whole genome shotgun (WGS) entry which is preliminary data.</text>
</comment>
<evidence type="ECO:0000313" key="6">
    <source>
        <dbReference type="EMBL" id="TXK15032.1"/>
    </source>
</evidence>
<dbReference type="GO" id="GO:0046872">
    <property type="term" value="F:metal ion binding"/>
    <property type="evidence" value="ECO:0007669"/>
    <property type="project" value="UniProtKB-KW"/>
</dbReference>
<dbReference type="PROSITE" id="PS51257">
    <property type="entry name" value="PROKAR_LIPOPROTEIN"/>
    <property type="match status" value="1"/>
</dbReference>
<keyword evidence="4 5" id="KW-0732">Signal</keyword>
<dbReference type="SUPFAM" id="SSF53807">
    <property type="entry name" value="Helical backbone' metal receptor"/>
    <property type="match status" value="1"/>
</dbReference>
<dbReference type="OrthoDB" id="5296019at2"/>
<feature type="chain" id="PRO_5039077574" evidence="5">
    <location>
        <begin position="20"/>
        <end position="321"/>
    </location>
</feature>
<evidence type="ECO:0000256" key="3">
    <source>
        <dbReference type="ARBA" id="ARBA00022723"/>
    </source>
</evidence>
<proteinExistence type="predicted"/>
<keyword evidence="2" id="KW-0813">Transport</keyword>
<gene>
    <name evidence="6" type="ORF">FVP74_00995</name>
</gene>
<comment type="subcellular location">
    <subcellularLocation>
        <location evidence="1">Cell envelope</location>
    </subcellularLocation>
</comment>
<accession>A0A5C8I9M5</accession>
<reference evidence="6 7" key="1">
    <citation type="submission" date="2019-08" db="EMBL/GenBank/DDBJ databases">
        <authorList>
            <person name="Dong K."/>
        </authorList>
    </citation>
    <scope>NUCLEOTIDE SEQUENCE [LARGE SCALE GENOMIC DNA]</scope>
    <source>
        <strain evidence="6 7">K-1</strain>
    </source>
</reference>
<feature type="signal peptide" evidence="5">
    <location>
        <begin position="1"/>
        <end position="19"/>
    </location>
</feature>